<dbReference type="Proteomes" id="UP000007879">
    <property type="component" value="Unassembled WGS sequence"/>
</dbReference>
<dbReference type="GO" id="GO:0046872">
    <property type="term" value="F:metal ion binding"/>
    <property type="evidence" value="ECO:0007669"/>
    <property type="project" value="InterPro"/>
</dbReference>
<dbReference type="RefSeq" id="XP_019848954.1">
    <property type="nucleotide sequence ID" value="XM_019993395.1"/>
</dbReference>
<evidence type="ECO:0000256" key="2">
    <source>
        <dbReference type="ARBA" id="ARBA00004173"/>
    </source>
</evidence>
<dbReference type="PANTHER" id="PTHR11496:SF83">
    <property type="entry name" value="HYDROXYACID-OXOACID TRANSHYDROGENASE, MITOCHONDRIAL"/>
    <property type="match status" value="1"/>
</dbReference>
<name>A0AAN0IW28_AMPQE</name>
<dbReference type="GO" id="GO:0005739">
    <property type="term" value="C:mitochondrion"/>
    <property type="evidence" value="ECO:0007669"/>
    <property type="project" value="UniProtKB-SubCell"/>
</dbReference>
<dbReference type="AlphaFoldDB" id="A0AAN0IW28"/>
<evidence type="ECO:0000313" key="11">
    <source>
        <dbReference type="EnsemblMetazoa" id="XP_019848954.1"/>
    </source>
</evidence>
<evidence type="ECO:0000256" key="3">
    <source>
        <dbReference type="ARBA" id="ARBA00010005"/>
    </source>
</evidence>
<dbReference type="Pfam" id="PF25137">
    <property type="entry name" value="ADH_Fe_C"/>
    <property type="match status" value="1"/>
</dbReference>
<evidence type="ECO:0000259" key="10">
    <source>
        <dbReference type="Pfam" id="PF25137"/>
    </source>
</evidence>
<dbReference type="FunFam" id="3.40.50.1970:FF:000003">
    <property type="entry name" value="Alcohol dehydrogenase, iron-containing"/>
    <property type="match status" value="1"/>
</dbReference>
<dbReference type="GO" id="GO:0004022">
    <property type="term" value="F:alcohol dehydrogenase (NAD+) activity"/>
    <property type="evidence" value="ECO:0007669"/>
    <property type="project" value="InterPro"/>
</dbReference>
<accession>A0AAN0IW28</accession>
<dbReference type="CDD" id="cd08190">
    <property type="entry name" value="HOT"/>
    <property type="match status" value="1"/>
</dbReference>
<dbReference type="PANTHER" id="PTHR11496">
    <property type="entry name" value="ALCOHOL DEHYDROGENASE"/>
    <property type="match status" value="1"/>
</dbReference>
<dbReference type="Gene3D" id="1.20.1090.10">
    <property type="entry name" value="Dehydroquinate synthase-like - alpha domain"/>
    <property type="match status" value="1"/>
</dbReference>
<evidence type="ECO:0000256" key="8">
    <source>
        <dbReference type="ARBA" id="ARBA00049496"/>
    </source>
</evidence>
<dbReference type="GeneID" id="100639220"/>
<dbReference type="KEGG" id="aqu:100639220"/>
<keyword evidence="12" id="KW-1185">Reference proteome</keyword>
<dbReference type="InterPro" id="IPR039697">
    <property type="entry name" value="Alcohol_dehydrogenase_Fe"/>
</dbReference>
<dbReference type="Gene3D" id="3.40.50.1970">
    <property type="match status" value="1"/>
</dbReference>
<evidence type="ECO:0000256" key="6">
    <source>
        <dbReference type="ARBA" id="ARBA00023002"/>
    </source>
</evidence>
<sequence>MAATRETVKRLLVALSEQSCQCPAHSHSFSRLSTSRPESRYSKLAGNQEYAFELATSTVRYGHGVTQEVGLDLANMKSKLVGVFTDENLQKLPVMSKVINSLTANGINYSIYSGIEIEPTEESLKKAISFASQKTFDAFLAVGGGSVMDTAKAANLYSCHPENDFLDFVNVPIGKGLPVVNPLKPLICVPTTAGTGSETTGVVIFDYKPLKAKTGIGNRALRPTLGLIDPEHVTTMPKNVAVFSGFDVLCHALESYTAVPFNERGEAPSNPIFRPAYQGSNPISDIWSKEALKTIQQYFLRSVNDSDDIEARGAMHLASMCAGIGFGNAGVHLPHGMSYPISGLVKAYTSSGYKSTKPLVPHGLSVVISAPAVFEFTAPLCPERHLEAAALLGMDTTNSKLEDAGRILAEAIRNYMYKTGIPNGLTALGYSSEDIPNLVRGTLPQHRVTKLSPRAFTEDQLSILFEKSMTVY</sequence>
<reference evidence="12" key="1">
    <citation type="journal article" date="2010" name="Nature">
        <title>The Amphimedon queenslandica genome and the evolution of animal complexity.</title>
        <authorList>
            <person name="Srivastava M."/>
            <person name="Simakov O."/>
            <person name="Chapman J."/>
            <person name="Fahey B."/>
            <person name="Gauthier M.E."/>
            <person name="Mitros T."/>
            <person name="Richards G.S."/>
            <person name="Conaco C."/>
            <person name="Dacre M."/>
            <person name="Hellsten U."/>
            <person name="Larroux C."/>
            <person name="Putnam N.H."/>
            <person name="Stanke M."/>
            <person name="Adamska M."/>
            <person name="Darling A."/>
            <person name="Degnan S.M."/>
            <person name="Oakley T.H."/>
            <person name="Plachetzki D.C."/>
            <person name="Zhai Y."/>
            <person name="Adamski M."/>
            <person name="Calcino A."/>
            <person name="Cummins S.F."/>
            <person name="Goodstein D.M."/>
            <person name="Harris C."/>
            <person name="Jackson D.J."/>
            <person name="Leys S.P."/>
            <person name="Shu S."/>
            <person name="Woodcroft B.J."/>
            <person name="Vervoort M."/>
            <person name="Kosik K.S."/>
            <person name="Manning G."/>
            <person name="Degnan B.M."/>
            <person name="Rokhsar D.S."/>
        </authorList>
    </citation>
    <scope>NUCLEOTIDE SEQUENCE [LARGE SCALE GENOMIC DNA]</scope>
</reference>
<keyword evidence="6" id="KW-0560">Oxidoreductase</keyword>
<comment type="catalytic activity">
    <reaction evidence="8">
        <text>4-hydroxybutanoate + 2-oxoglutarate = (R)-2-hydroxyglutarate + succinate semialdehyde</text>
        <dbReference type="Rhea" id="RHEA:24734"/>
        <dbReference type="ChEBI" id="CHEBI:15801"/>
        <dbReference type="ChEBI" id="CHEBI:16724"/>
        <dbReference type="ChEBI" id="CHEBI:16810"/>
        <dbReference type="ChEBI" id="CHEBI:57706"/>
        <dbReference type="EC" id="1.1.99.24"/>
    </reaction>
</comment>
<proteinExistence type="inferred from homology"/>
<dbReference type="SUPFAM" id="SSF56796">
    <property type="entry name" value="Dehydroquinate synthase-like"/>
    <property type="match status" value="1"/>
</dbReference>
<dbReference type="EC" id="1.1.99.24" evidence="4"/>
<comment type="similarity">
    <text evidence="3">Belongs to the iron-containing alcohol dehydrogenase family. Hydroxyacid-oxoacid transhydrogenase subfamily.</text>
</comment>
<protein>
    <recommendedName>
        <fullName evidence="4">hydroxyacid-oxoacid transhydrogenase</fullName>
        <ecNumber evidence="4">1.1.99.24</ecNumber>
    </recommendedName>
</protein>
<dbReference type="FunFam" id="1.20.1090.10:FF:000003">
    <property type="entry name" value="Probable hydroxyacid-oxoacid transhydrogenase, mitochondrial"/>
    <property type="match status" value="1"/>
</dbReference>
<feature type="domain" description="Alcohol dehydrogenase iron-type/glycerol dehydrogenase GldA" evidence="9">
    <location>
        <begin position="58"/>
        <end position="230"/>
    </location>
</feature>
<dbReference type="Pfam" id="PF00465">
    <property type="entry name" value="Fe-ADH"/>
    <property type="match status" value="1"/>
</dbReference>
<organism evidence="11 12">
    <name type="scientific">Amphimedon queenslandica</name>
    <name type="common">Sponge</name>
    <dbReference type="NCBI Taxonomy" id="400682"/>
    <lineage>
        <taxon>Eukaryota</taxon>
        <taxon>Metazoa</taxon>
        <taxon>Porifera</taxon>
        <taxon>Demospongiae</taxon>
        <taxon>Heteroscleromorpha</taxon>
        <taxon>Haplosclerida</taxon>
        <taxon>Niphatidae</taxon>
        <taxon>Amphimedon</taxon>
    </lineage>
</organism>
<dbReference type="InterPro" id="IPR001670">
    <property type="entry name" value="ADH_Fe/GldA"/>
</dbReference>
<evidence type="ECO:0000313" key="12">
    <source>
        <dbReference type="Proteomes" id="UP000007879"/>
    </source>
</evidence>
<evidence type="ECO:0000256" key="7">
    <source>
        <dbReference type="ARBA" id="ARBA00023128"/>
    </source>
</evidence>
<evidence type="ECO:0000256" key="5">
    <source>
        <dbReference type="ARBA" id="ARBA00022946"/>
    </source>
</evidence>
<reference evidence="11" key="2">
    <citation type="submission" date="2024-06" db="UniProtKB">
        <authorList>
            <consortium name="EnsemblMetazoa"/>
        </authorList>
    </citation>
    <scope>IDENTIFICATION</scope>
</reference>
<evidence type="ECO:0000259" key="9">
    <source>
        <dbReference type="Pfam" id="PF00465"/>
    </source>
</evidence>
<evidence type="ECO:0000256" key="4">
    <source>
        <dbReference type="ARBA" id="ARBA00013182"/>
    </source>
</evidence>
<keyword evidence="7" id="KW-0496">Mitochondrion</keyword>
<dbReference type="GO" id="GO:0047988">
    <property type="term" value="F:hydroxyacid-oxoacid transhydrogenase activity"/>
    <property type="evidence" value="ECO:0007669"/>
    <property type="project" value="UniProtKB-EC"/>
</dbReference>
<keyword evidence="5" id="KW-0809">Transit peptide</keyword>
<evidence type="ECO:0000256" key="1">
    <source>
        <dbReference type="ARBA" id="ARBA00000813"/>
    </source>
</evidence>
<comment type="subcellular location">
    <subcellularLocation>
        <location evidence="2">Mitochondrion</location>
    </subcellularLocation>
</comment>
<dbReference type="InterPro" id="IPR056798">
    <property type="entry name" value="ADH_Fe_C"/>
</dbReference>
<dbReference type="InterPro" id="IPR042157">
    <property type="entry name" value="HOT"/>
</dbReference>
<feature type="domain" description="Fe-containing alcohol dehydrogenase-like C-terminal" evidence="10">
    <location>
        <begin position="279"/>
        <end position="468"/>
    </location>
</feature>
<comment type="catalytic activity">
    <reaction evidence="1">
        <text>(S)-3-hydroxybutanoate + 2-oxoglutarate = (R)-2-hydroxyglutarate + acetoacetate</text>
        <dbReference type="Rhea" id="RHEA:23048"/>
        <dbReference type="ChEBI" id="CHEBI:11047"/>
        <dbReference type="ChEBI" id="CHEBI:13705"/>
        <dbReference type="ChEBI" id="CHEBI:15801"/>
        <dbReference type="ChEBI" id="CHEBI:16810"/>
        <dbReference type="EC" id="1.1.99.24"/>
    </reaction>
</comment>
<dbReference type="EnsemblMetazoa" id="XM_019993395.1">
    <property type="protein sequence ID" value="XP_019848954.1"/>
    <property type="gene ID" value="LOC100639220"/>
</dbReference>